<feature type="compositionally biased region" description="Acidic residues" evidence="1">
    <location>
        <begin position="231"/>
        <end position="242"/>
    </location>
</feature>
<keyword evidence="4" id="KW-1185">Reference proteome</keyword>
<dbReference type="EMBL" id="JACYXC010000001">
    <property type="protein sequence ID" value="MBH5335976.1"/>
    <property type="molecule type" value="Genomic_DNA"/>
</dbReference>
<keyword evidence="2" id="KW-0812">Transmembrane</keyword>
<feature type="compositionally biased region" description="Basic and acidic residues" evidence="1">
    <location>
        <begin position="210"/>
        <end position="225"/>
    </location>
</feature>
<feature type="region of interest" description="Disordered" evidence="1">
    <location>
        <begin position="195"/>
        <end position="242"/>
    </location>
</feature>
<dbReference type="InterPro" id="IPR035214">
    <property type="entry name" value="DUF5324"/>
</dbReference>
<protein>
    <submittedName>
        <fullName evidence="3">DUF5324 family protein</fullName>
    </submittedName>
</protein>
<gene>
    <name evidence="3" type="ORF">IHE55_14740</name>
</gene>
<organism evidence="3 4">
    <name type="scientific">Streptomyces pactum</name>
    <dbReference type="NCBI Taxonomy" id="68249"/>
    <lineage>
        <taxon>Bacteria</taxon>
        <taxon>Bacillati</taxon>
        <taxon>Actinomycetota</taxon>
        <taxon>Actinomycetes</taxon>
        <taxon>Kitasatosporales</taxon>
        <taxon>Streptomycetaceae</taxon>
        <taxon>Streptomyces</taxon>
    </lineage>
</organism>
<comment type="caution">
    <text evidence="3">The sequence shown here is derived from an EMBL/GenBank/DDBJ whole genome shotgun (WGS) entry which is preliminary data.</text>
</comment>
<keyword evidence="2" id="KW-0472">Membrane</keyword>
<dbReference type="RefSeq" id="WP_197989452.1">
    <property type="nucleotide sequence ID" value="NZ_JACYXC010000001.1"/>
</dbReference>
<feature type="transmembrane region" description="Helical" evidence="2">
    <location>
        <begin position="161"/>
        <end position="182"/>
    </location>
</feature>
<evidence type="ECO:0000256" key="1">
    <source>
        <dbReference type="SAM" id="MobiDB-lite"/>
    </source>
</evidence>
<sequence length="242" mass="25653">MTRTDSVRAATGTAKENVLHAREVVAPYAGTAKEAATHYAQQARTRLAPKVTHAAHRAQHATAAWYHGPVARQVDQARAALPPKVDAAAVRAATATREAARQAAEYAAPRVQHAMAVAGPAREEAMARGAAAVAALRSQVTASEIAKLARRRDRRARNVRAVKRVTAVGLLAGGAFAAWKWWDKQANPDWLVEPPAATEIDESTTLASVDGDKPGPVKLDPDLQARSDAASADDGDDRDDKA</sequence>
<evidence type="ECO:0000313" key="4">
    <source>
        <dbReference type="Proteomes" id="UP000807371"/>
    </source>
</evidence>
<accession>A0ABS0NLA4</accession>
<reference evidence="3 4" key="1">
    <citation type="submission" date="2020-09" db="EMBL/GenBank/DDBJ databases">
        <title>Biosynthesis of the nuclear factor of activated T cells inhibitor NFAT-133 and its congeners in Streptomyces pactum.</title>
        <authorList>
            <person name="Zhou W."/>
            <person name="Posri P."/>
            <person name="Abugrain M.E."/>
            <person name="Weisberg A.J."/>
            <person name="Chang J.H."/>
            <person name="Mahmud T."/>
        </authorList>
    </citation>
    <scope>NUCLEOTIDE SEQUENCE [LARGE SCALE GENOMIC DNA]</scope>
    <source>
        <strain evidence="3 4">ATCC 27456</strain>
    </source>
</reference>
<dbReference type="Proteomes" id="UP000807371">
    <property type="component" value="Unassembled WGS sequence"/>
</dbReference>
<evidence type="ECO:0000313" key="3">
    <source>
        <dbReference type="EMBL" id="MBH5335976.1"/>
    </source>
</evidence>
<dbReference type="Pfam" id="PF17258">
    <property type="entry name" value="DUF5324"/>
    <property type="match status" value="1"/>
</dbReference>
<name>A0ABS0NLA4_9ACTN</name>
<evidence type="ECO:0000256" key="2">
    <source>
        <dbReference type="SAM" id="Phobius"/>
    </source>
</evidence>
<keyword evidence="2" id="KW-1133">Transmembrane helix</keyword>
<proteinExistence type="predicted"/>